<evidence type="ECO:0000313" key="3">
    <source>
        <dbReference type="EMBL" id="CAE6518424.1"/>
    </source>
</evidence>
<reference evidence="3" key="1">
    <citation type="submission" date="2021-01" db="EMBL/GenBank/DDBJ databases">
        <authorList>
            <person name="Kaushik A."/>
        </authorList>
    </citation>
    <scope>NUCLEOTIDE SEQUENCE</scope>
    <source>
        <strain evidence="3">AG2-2IIIB</strain>
    </source>
</reference>
<keyword evidence="2" id="KW-0812">Transmembrane</keyword>
<proteinExistence type="predicted"/>
<evidence type="ECO:0000256" key="2">
    <source>
        <dbReference type="SAM" id="Phobius"/>
    </source>
</evidence>
<gene>
    <name evidence="3" type="ORF">RDB_LOCUS162543</name>
</gene>
<name>A0A8H3D7U4_9AGAM</name>
<sequence>MLNSSTTMPSSTDKLSTPSIEEEKLEQGTISAKADAPPESTFTWSNPGPLFKSARRVIIFSLIIWMIFVVLEYGVGIDSYELNWRLHNVDIPASRSYLVPPPKPPKYKICCVEGFRLMLDPRHEPENCGLCLDGPYRTLYEGRVLY</sequence>
<dbReference type="EMBL" id="CAJMWT010006648">
    <property type="protein sequence ID" value="CAE6518424.1"/>
    <property type="molecule type" value="Genomic_DNA"/>
</dbReference>
<evidence type="ECO:0008006" key="5">
    <source>
        <dbReference type="Google" id="ProtNLM"/>
    </source>
</evidence>
<protein>
    <recommendedName>
        <fullName evidence="5">Transmembrane protein</fullName>
    </recommendedName>
</protein>
<evidence type="ECO:0000313" key="4">
    <source>
        <dbReference type="Proteomes" id="UP000663843"/>
    </source>
</evidence>
<keyword evidence="2" id="KW-0472">Membrane</keyword>
<organism evidence="3 4">
    <name type="scientific">Rhizoctonia solani</name>
    <dbReference type="NCBI Taxonomy" id="456999"/>
    <lineage>
        <taxon>Eukaryota</taxon>
        <taxon>Fungi</taxon>
        <taxon>Dikarya</taxon>
        <taxon>Basidiomycota</taxon>
        <taxon>Agaricomycotina</taxon>
        <taxon>Agaricomycetes</taxon>
        <taxon>Cantharellales</taxon>
        <taxon>Ceratobasidiaceae</taxon>
        <taxon>Rhizoctonia</taxon>
    </lineage>
</organism>
<feature type="region of interest" description="Disordered" evidence="1">
    <location>
        <begin position="1"/>
        <end position="41"/>
    </location>
</feature>
<keyword evidence="2" id="KW-1133">Transmembrane helix</keyword>
<comment type="caution">
    <text evidence="3">The sequence shown here is derived from an EMBL/GenBank/DDBJ whole genome shotgun (WGS) entry which is preliminary data.</text>
</comment>
<feature type="transmembrane region" description="Helical" evidence="2">
    <location>
        <begin position="57"/>
        <end position="75"/>
    </location>
</feature>
<evidence type="ECO:0000256" key="1">
    <source>
        <dbReference type="SAM" id="MobiDB-lite"/>
    </source>
</evidence>
<dbReference type="AlphaFoldDB" id="A0A8H3D7U4"/>
<dbReference type="Proteomes" id="UP000663843">
    <property type="component" value="Unassembled WGS sequence"/>
</dbReference>
<accession>A0A8H3D7U4</accession>
<feature type="compositionally biased region" description="Polar residues" evidence="1">
    <location>
        <begin position="1"/>
        <end position="19"/>
    </location>
</feature>